<gene>
    <name evidence="3" type="primary">och1_2</name>
    <name evidence="3" type="ORF">LSUE1_G007217</name>
</gene>
<dbReference type="GO" id="GO:0000009">
    <property type="term" value="F:alpha-1,6-mannosyltransferase activity"/>
    <property type="evidence" value="ECO:0007669"/>
    <property type="project" value="InterPro"/>
</dbReference>
<keyword evidence="2" id="KW-1133">Transmembrane helix</keyword>
<dbReference type="OrthoDB" id="409543at2759"/>
<dbReference type="GO" id="GO:0000136">
    <property type="term" value="C:mannan polymerase complex"/>
    <property type="evidence" value="ECO:0007669"/>
    <property type="project" value="TreeGrafter"/>
</dbReference>
<dbReference type="Proteomes" id="UP000469558">
    <property type="component" value="Unassembled WGS sequence"/>
</dbReference>
<dbReference type="Gene3D" id="3.90.550.20">
    <property type="match status" value="1"/>
</dbReference>
<dbReference type="PANTHER" id="PTHR31834:SF8">
    <property type="entry name" value="TRANSFERASE, PUTATIVE (AFU_ORTHOLOGUE AFUA_6G14040)-RELATED"/>
    <property type="match status" value="1"/>
</dbReference>
<protein>
    <submittedName>
        <fullName evidence="3">Initiation-specific alpha-1,6-mannosyltransferase</fullName>
    </submittedName>
</protein>
<dbReference type="InterPro" id="IPR007577">
    <property type="entry name" value="GlycoTrfase_DXD_sugar-bd_CS"/>
</dbReference>
<name>A0A8T9C6Q6_9HELO</name>
<dbReference type="InterPro" id="IPR029044">
    <property type="entry name" value="Nucleotide-diphossugar_trans"/>
</dbReference>
<keyword evidence="2" id="KW-0812">Transmembrane</keyword>
<evidence type="ECO:0000256" key="1">
    <source>
        <dbReference type="ARBA" id="ARBA00009003"/>
    </source>
</evidence>
<dbReference type="InterPro" id="IPR039367">
    <property type="entry name" value="Och1-like"/>
</dbReference>
<dbReference type="SUPFAM" id="SSF53448">
    <property type="entry name" value="Nucleotide-diphospho-sugar transferases"/>
    <property type="match status" value="1"/>
</dbReference>
<organism evidence="3 4">
    <name type="scientific">Lachnellula suecica</name>
    <dbReference type="NCBI Taxonomy" id="602035"/>
    <lineage>
        <taxon>Eukaryota</taxon>
        <taxon>Fungi</taxon>
        <taxon>Dikarya</taxon>
        <taxon>Ascomycota</taxon>
        <taxon>Pezizomycotina</taxon>
        <taxon>Leotiomycetes</taxon>
        <taxon>Helotiales</taxon>
        <taxon>Lachnaceae</taxon>
        <taxon>Lachnellula</taxon>
    </lineage>
</organism>
<accession>A0A8T9C6Q6</accession>
<keyword evidence="2" id="KW-0472">Membrane</keyword>
<dbReference type="PANTHER" id="PTHR31834">
    <property type="entry name" value="INITIATION-SPECIFIC ALPHA-1,6-MANNOSYLTRANSFERASE"/>
    <property type="match status" value="1"/>
</dbReference>
<dbReference type="EMBL" id="QGMK01000917">
    <property type="protein sequence ID" value="TVY75907.1"/>
    <property type="molecule type" value="Genomic_DNA"/>
</dbReference>
<sequence length="324" mass="36497">MLLSHRQPAELKILSLALLTTLCFLLFVRYQPKTPISSHNQLENLTLSVEANPIKATVSEKLWYKLGPNGLNDEIREWTNTCLVQNPTFEVEFLTDISGDVFVVENYAFRPDIIQAFLALKIPIVKADLLRYLILYSQGGIWNDLDVSCEDVPIRDWIPKQYRETANLVVGLEFDMGWGDGITRQFASWTIMSRPKSPHMWMVIEELMEALREKTLEHNVTVADLTFDMIGDVVDFSGPRRLTKGILKSLSGTLGRRVDGGDISVVLEPRMIGDVLVLPGYAFANSSTNNWDGNHGQPSLVRHHFAGSWKNSHGGENLIDKSSL</sequence>
<evidence type="ECO:0000256" key="2">
    <source>
        <dbReference type="SAM" id="Phobius"/>
    </source>
</evidence>
<keyword evidence="4" id="KW-1185">Reference proteome</keyword>
<reference evidence="3 4" key="1">
    <citation type="submission" date="2018-05" db="EMBL/GenBank/DDBJ databases">
        <title>Genome sequencing and assembly of the regulated plant pathogen Lachnellula willkommii and related sister species for the development of diagnostic species identification markers.</title>
        <authorList>
            <person name="Giroux E."/>
            <person name="Bilodeau G."/>
        </authorList>
    </citation>
    <scope>NUCLEOTIDE SEQUENCE [LARGE SCALE GENOMIC DNA]</scope>
    <source>
        <strain evidence="3 4">CBS 268.59</strain>
    </source>
</reference>
<dbReference type="AlphaFoldDB" id="A0A8T9C6Q6"/>
<dbReference type="Pfam" id="PF04488">
    <property type="entry name" value="Gly_transf_sug"/>
    <property type="match status" value="1"/>
</dbReference>
<dbReference type="GO" id="GO:0006487">
    <property type="term" value="P:protein N-linked glycosylation"/>
    <property type="evidence" value="ECO:0007669"/>
    <property type="project" value="TreeGrafter"/>
</dbReference>
<comment type="similarity">
    <text evidence="1">Belongs to the glycosyltransferase 32 family.</text>
</comment>
<feature type="transmembrane region" description="Helical" evidence="2">
    <location>
        <begin position="12"/>
        <end position="30"/>
    </location>
</feature>
<proteinExistence type="inferred from homology"/>
<comment type="caution">
    <text evidence="3">The sequence shown here is derived from an EMBL/GenBank/DDBJ whole genome shotgun (WGS) entry which is preliminary data.</text>
</comment>
<evidence type="ECO:0000313" key="3">
    <source>
        <dbReference type="EMBL" id="TVY75907.1"/>
    </source>
</evidence>
<evidence type="ECO:0000313" key="4">
    <source>
        <dbReference type="Proteomes" id="UP000469558"/>
    </source>
</evidence>